<comment type="caution">
    <text evidence="1">The sequence shown here is derived from an EMBL/GenBank/DDBJ whole genome shotgun (WGS) entry which is preliminary data.</text>
</comment>
<dbReference type="RefSeq" id="WP_094852196.1">
    <property type="nucleotide sequence ID" value="NZ_NEVM01000001.1"/>
</dbReference>
<gene>
    <name evidence="1" type="ORF">CAL29_07070</name>
</gene>
<sequence length="71" mass="8057">MQQSPTQQEFDFYINLAKPTLGLYVRKAAGLPDLADAKQWQFSGHVWQSELPPDILRELEANGHAFQELGD</sequence>
<proteinExistence type="predicted"/>
<evidence type="ECO:0000313" key="2">
    <source>
        <dbReference type="Proteomes" id="UP000216020"/>
    </source>
</evidence>
<reference evidence="2" key="1">
    <citation type="submission" date="2017-05" db="EMBL/GenBank/DDBJ databases">
        <title>Complete and WGS of Bordetella genogroups.</title>
        <authorList>
            <person name="Spilker T."/>
            <person name="Lipuma J."/>
        </authorList>
    </citation>
    <scope>NUCLEOTIDE SEQUENCE [LARGE SCALE GENOMIC DNA]</scope>
    <source>
        <strain evidence="2">AU16122</strain>
    </source>
</reference>
<protein>
    <submittedName>
        <fullName evidence="1">Uncharacterized protein</fullName>
    </submittedName>
</protein>
<dbReference type="EMBL" id="NEVM01000001">
    <property type="protein sequence ID" value="OZI38097.1"/>
    <property type="molecule type" value="Genomic_DNA"/>
</dbReference>
<name>A0A261SM92_9BORD</name>
<keyword evidence="2" id="KW-1185">Reference proteome</keyword>
<dbReference type="OrthoDB" id="6058312at2"/>
<dbReference type="Proteomes" id="UP000216020">
    <property type="component" value="Unassembled WGS sequence"/>
</dbReference>
<accession>A0A261SM92</accession>
<organism evidence="1 2">
    <name type="scientific">Bordetella genomosp. 10</name>
    <dbReference type="NCBI Taxonomy" id="1416804"/>
    <lineage>
        <taxon>Bacteria</taxon>
        <taxon>Pseudomonadati</taxon>
        <taxon>Pseudomonadota</taxon>
        <taxon>Betaproteobacteria</taxon>
        <taxon>Burkholderiales</taxon>
        <taxon>Alcaligenaceae</taxon>
        <taxon>Bordetella</taxon>
    </lineage>
</organism>
<evidence type="ECO:0000313" key="1">
    <source>
        <dbReference type="EMBL" id="OZI38097.1"/>
    </source>
</evidence>
<dbReference type="AlphaFoldDB" id="A0A261SM92"/>